<dbReference type="RefSeq" id="WP_367779709.1">
    <property type="nucleotide sequence ID" value="NZ_JBFMIA010000008.1"/>
</dbReference>
<organism evidence="2 3">
    <name type="scientific">Jeotgalibacillus marinus</name>
    <dbReference type="NCBI Taxonomy" id="86667"/>
    <lineage>
        <taxon>Bacteria</taxon>
        <taxon>Bacillati</taxon>
        <taxon>Bacillota</taxon>
        <taxon>Bacilli</taxon>
        <taxon>Bacillales</taxon>
        <taxon>Caryophanaceae</taxon>
        <taxon>Jeotgalibacillus</taxon>
    </lineage>
</organism>
<keyword evidence="3" id="KW-1185">Reference proteome</keyword>
<evidence type="ECO:0000256" key="1">
    <source>
        <dbReference type="SAM" id="Phobius"/>
    </source>
</evidence>
<keyword evidence="1" id="KW-1133">Transmembrane helix</keyword>
<comment type="caution">
    <text evidence="2">The sequence shown here is derived from an EMBL/GenBank/DDBJ whole genome shotgun (WGS) entry which is preliminary data.</text>
</comment>
<evidence type="ECO:0000313" key="3">
    <source>
        <dbReference type="Proteomes" id="UP001556040"/>
    </source>
</evidence>
<dbReference type="EMBL" id="JBFMIA010000008">
    <property type="protein sequence ID" value="MEW9502221.1"/>
    <property type="molecule type" value="Genomic_DNA"/>
</dbReference>
<name>A0ABV3Q509_9BACL</name>
<dbReference type="Proteomes" id="UP001556040">
    <property type="component" value="Unassembled WGS sequence"/>
</dbReference>
<keyword evidence="1" id="KW-0812">Transmembrane</keyword>
<sequence length="190" mass="21912">MFNFTFKVILLSVLIIVLGIGVLFLTVKNRTVSETELPQHIADIVAQTDDKTLQNNIEVINFGVDDTVIKDEVTDDVVQNVIHGMSHQKVDAEEKWASMNILMTEKRIEVLREQVRENEDHLTHYDLYMDILDRWGIGDFSQADYDHNLIWDLQGGIVGEAEGLLSEKAEYNYILNLYWDELKGMIKKLD</sequence>
<feature type="transmembrane region" description="Helical" evidence="1">
    <location>
        <begin position="6"/>
        <end position="27"/>
    </location>
</feature>
<dbReference type="InterPro" id="IPR046208">
    <property type="entry name" value="DUF6241"/>
</dbReference>
<keyword evidence="1" id="KW-0472">Membrane</keyword>
<reference evidence="2 3" key="1">
    <citation type="journal article" date="1979" name="Int. J. Syst. Evol. Microbiol.">
        <title>Bacillus globisporus subsp. marinus subsp. nov.</title>
        <authorList>
            <person name="Liu H."/>
        </authorList>
    </citation>
    <scope>NUCLEOTIDE SEQUENCE [LARGE SCALE GENOMIC DNA]</scope>
    <source>
        <strain evidence="2 3">DSM 1297</strain>
    </source>
</reference>
<accession>A0ABV3Q509</accession>
<proteinExistence type="predicted"/>
<protein>
    <submittedName>
        <fullName evidence="2">DUF6241 domain-containing protein</fullName>
    </submittedName>
</protein>
<evidence type="ECO:0000313" key="2">
    <source>
        <dbReference type="EMBL" id="MEW9502221.1"/>
    </source>
</evidence>
<gene>
    <name evidence="2" type="ORF">AB1471_10485</name>
</gene>
<dbReference type="Pfam" id="PF19754">
    <property type="entry name" value="DUF6241"/>
    <property type="match status" value="1"/>
</dbReference>